<feature type="domain" description="CdaR GGDEF-like" evidence="3">
    <location>
        <begin position="292"/>
        <end position="403"/>
    </location>
</feature>
<protein>
    <submittedName>
        <fullName evidence="4">Putative transcriptional regulator, PucR family</fullName>
    </submittedName>
</protein>
<dbReference type="PANTHER" id="PTHR33744:SF17">
    <property type="entry name" value="CONSERVED PROTEIN"/>
    <property type="match status" value="1"/>
</dbReference>
<name>N0DXZ0_9MICO</name>
<dbReference type="Proteomes" id="UP000013167">
    <property type="component" value="Unassembled WGS sequence"/>
</dbReference>
<dbReference type="HOGENOM" id="CLU_017436_7_1_11"/>
<dbReference type="PANTHER" id="PTHR33744">
    <property type="entry name" value="CARBOHYDRATE DIACID REGULATOR"/>
    <property type="match status" value="1"/>
</dbReference>
<accession>N0DXZ0</accession>
<dbReference type="RefSeq" id="WP_010849338.1">
    <property type="nucleotide sequence ID" value="NZ_HF570956.1"/>
</dbReference>
<dbReference type="InterPro" id="IPR025736">
    <property type="entry name" value="PucR_C-HTH_dom"/>
</dbReference>
<dbReference type="AlphaFoldDB" id="N0DXZ0"/>
<comment type="similarity">
    <text evidence="1">Belongs to the CdaR family.</text>
</comment>
<dbReference type="STRING" id="1193181.BN10_130097"/>
<evidence type="ECO:0000259" key="3">
    <source>
        <dbReference type="Pfam" id="PF17853"/>
    </source>
</evidence>
<dbReference type="eggNOG" id="COG2508">
    <property type="taxonomic scope" value="Bacteria"/>
</dbReference>
<dbReference type="Pfam" id="PF13556">
    <property type="entry name" value="HTH_30"/>
    <property type="match status" value="1"/>
</dbReference>
<dbReference type="InterPro" id="IPR042070">
    <property type="entry name" value="PucR_C-HTH_sf"/>
</dbReference>
<dbReference type="InterPro" id="IPR041522">
    <property type="entry name" value="CdaR_GGDEF"/>
</dbReference>
<keyword evidence="5" id="KW-1185">Reference proteome</keyword>
<evidence type="ECO:0000313" key="4">
    <source>
        <dbReference type="EMBL" id="CCH69083.1"/>
    </source>
</evidence>
<gene>
    <name evidence="4" type="ORF">BN10_130097</name>
</gene>
<evidence type="ECO:0000313" key="5">
    <source>
        <dbReference type="Proteomes" id="UP000013167"/>
    </source>
</evidence>
<proteinExistence type="inferred from homology"/>
<sequence>MIVLADLVRSLAGLLELVVPAKDAAIDDLTLAEPGRDVLGIPGDLTVGVGVDSAVDGARLVTAAGRRGVPAVLLRAGVAHLPEVRAAATDHGVALVALAENASWAHVIWLLRGLVDRTLGQQGPRASASEELYAIADAAAQLVGGPITIEDAHSRVLAYSSRQDSTDPARVSTIVGRRVPDSVRRHLRARGVFRRMVASPASFFVDGGPDSPVGPRHVVPVHAGGEWLGSIWALVPHEPDPATVAELERTAAVVALHLLQLRSQADLSRRVAQDRLRAVLTGDGADVEAWLPQGPWRVVALTSTDAREEAQEVGRRLDQWEAVLRRQSWPEPRLTSVADRAFALVRDDGAGRPTQKSPAGTWPWLLRVVDALAQQGSNLVAGAGAPALTPSDLPRSLAQAQAVGRVLRAGTAPGPACIVEQAWAPITLDRIGRTIGEGILPTPVDTLVALDQQEGTSHAATLAAWLDHRGSTSDAADALGIHPNTLRHRMGRIVEVLDANLDDADERLALRVQLLALSAADRR</sequence>
<feature type="domain" description="PucR C-terminal helix-turn-helix" evidence="2">
    <location>
        <begin position="460"/>
        <end position="516"/>
    </location>
</feature>
<dbReference type="EMBL" id="CAIZ01000035">
    <property type="protein sequence ID" value="CCH69083.1"/>
    <property type="molecule type" value="Genomic_DNA"/>
</dbReference>
<dbReference type="Gene3D" id="1.10.10.2840">
    <property type="entry name" value="PucR C-terminal helix-turn-helix domain"/>
    <property type="match status" value="1"/>
</dbReference>
<reference evidence="4 5" key="1">
    <citation type="journal article" date="2013" name="ISME J.">
        <title>A metabolic model for members of the genus Tetrasphaera involved in enhanced biological phosphorus removal.</title>
        <authorList>
            <person name="Kristiansen R."/>
            <person name="Nguyen H.T.T."/>
            <person name="Saunders A.M."/>
            <person name="Nielsen J.L."/>
            <person name="Wimmer R."/>
            <person name="Le V.Q."/>
            <person name="McIlroy S.J."/>
            <person name="Petrovski S."/>
            <person name="Seviour R.J."/>
            <person name="Calteau A."/>
            <person name="Nielsen K.L."/>
            <person name="Nielsen P.H."/>
        </authorList>
    </citation>
    <scope>NUCLEOTIDE SEQUENCE [LARGE SCALE GENOMIC DNA]</scope>
    <source>
        <strain evidence="4 5">Lp2</strain>
    </source>
</reference>
<dbReference type="InterPro" id="IPR051448">
    <property type="entry name" value="CdaR-like_regulators"/>
</dbReference>
<evidence type="ECO:0000259" key="2">
    <source>
        <dbReference type="Pfam" id="PF13556"/>
    </source>
</evidence>
<dbReference type="OrthoDB" id="3246591at2"/>
<dbReference type="Pfam" id="PF17853">
    <property type="entry name" value="GGDEF_2"/>
    <property type="match status" value="1"/>
</dbReference>
<organism evidence="4 5">
    <name type="scientific">Phycicoccus elongatus Lp2</name>
    <dbReference type="NCBI Taxonomy" id="1193181"/>
    <lineage>
        <taxon>Bacteria</taxon>
        <taxon>Bacillati</taxon>
        <taxon>Actinomycetota</taxon>
        <taxon>Actinomycetes</taxon>
        <taxon>Micrococcales</taxon>
        <taxon>Intrasporangiaceae</taxon>
        <taxon>Phycicoccus</taxon>
    </lineage>
</organism>
<evidence type="ECO:0000256" key="1">
    <source>
        <dbReference type="ARBA" id="ARBA00006754"/>
    </source>
</evidence>
<comment type="caution">
    <text evidence="4">The sequence shown here is derived from an EMBL/GenBank/DDBJ whole genome shotgun (WGS) entry which is preliminary data.</text>
</comment>